<evidence type="ECO:0000256" key="1">
    <source>
        <dbReference type="SAM" id="MobiDB-lite"/>
    </source>
</evidence>
<sequence length="73" mass="8187">MRPHSPAQTLTTGREGRPRIAGSSSRSHCWRYFRIRSGSAPHQTPRPRGSRSCSPKSEMSPARRRRPGFASDP</sequence>
<evidence type="ECO:0000313" key="2">
    <source>
        <dbReference type="EMBL" id="AKH48068.1"/>
    </source>
</evidence>
<dbReference type="EMBL" id="KR029601">
    <property type="protein sequence ID" value="AKH48068.1"/>
    <property type="molecule type" value="Genomic_DNA"/>
</dbReference>
<protein>
    <submittedName>
        <fullName evidence="2">Uncharacterized protein</fullName>
    </submittedName>
</protein>
<proteinExistence type="predicted"/>
<reference evidence="2" key="2">
    <citation type="submission" date="2015-03" db="EMBL/GenBank/DDBJ databases">
        <authorList>
            <person name="Chow C.-E.T."/>
            <person name="Winget D.M."/>
            <person name="White R.A.III."/>
            <person name="Hallam S.J."/>
            <person name="Suttle C.A."/>
        </authorList>
    </citation>
    <scope>NUCLEOTIDE SEQUENCE</scope>
    <source>
        <strain evidence="2">Oxic1_6</strain>
    </source>
</reference>
<feature type="region of interest" description="Disordered" evidence="1">
    <location>
        <begin position="1"/>
        <end position="73"/>
    </location>
</feature>
<name>A0A0F7L913_9VIRU</name>
<feature type="compositionally biased region" description="Polar residues" evidence="1">
    <location>
        <begin position="1"/>
        <end position="12"/>
    </location>
</feature>
<organism evidence="2">
    <name type="scientific">uncultured marine virus</name>
    <dbReference type="NCBI Taxonomy" id="186617"/>
    <lineage>
        <taxon>Viruses</taxon>
        <taxon>environmental samples</taxon>
    </lineage>
</organism>
<accession>A0A0F7L913</accession>
<reference evidence="2" key="1">
    <citation type="journal article" date="2015" name="Front. Microbiol.">
        <title>Combining genomic sequencing methods to explore viral diversity and reveal potential virus-host interactions.</title>
        <authorList>
            <person name="Chow C.E."/>
            <person name="Winget D.M."/>
            <person name="White R.A.III."/>
            <person name="Hallam S.J."/>
            <person name="Suttle C.A."/>
        </authorList>
    </citation>
    <scope>NUCLEOTIDE SEQUENCE</scope>
    <source>
        <strain evidence="2">Oxic1_6</strain>
    </source>
</reference>